<dbReference type="HOGENOM" id="CLU_048544_0_0_4"/>
<dbReference type="Proteomes" id="UP000017184">
    <property type="component" value="Chromosome"/>
</dbReference>
<dbReference type="STRING" id="946483.Cenrod_1164"/>
<evidence type="ECO:0008006" key="5">
    <source>
        <dbReference type="Google" id="ProtNLM"/>
    </source>
</evidence>
<dbReference type="SUPFAM" id="SSF53271">
    <property type="entry name" value="PRTase-like"/>
    <property type="match status" value="1"/>
</dbReference>
<name>U5N786_9BURK</name>
<dbReference type="InterPro" id="IPR000836">
    <property type="entry name" value="PRTase_dom"/>
</dbReference>
<accession>U5N786</accession>
<dbReference type="AlphaFoldDB" id="U5N786"/>
<dbReference type="PIRSF" id="PIRSF020967">
    <property type="entry name" value="UCP020967"/>
    <property type="match status" value="1"/>
</dbReference>
<dbReference type="InterPro" id="IPR041688">
    <property type="entry name" value="PRTase_2"/>
</dbReference>
<sequence>MNLSSPAESPDIPGPSLTAQLPQGTITVSIDYAEIPAQRLFSFATRANPKRAFLFLSHVLGKHLPVDVATMGDVHTRIAAHIPELPDPIVFVGMAETATCLGQGVFEAWLREHPQREALFLHTTRYHVGGAHRVSFEEAHSHAPQQWFFLPPDPHRRALLHHARSLVLIDDEISTGDTLVNLVGAMQSCSPALAHLHLAAITDWMGPQRRKELTSRCHIACSIGALLYGSWHFTPHLSTFPIPAPELSNDPNAPTIRDSGYGRLGVTSAISLEPKFLQHLAKPLARCDRVLVLGTGEFMHPAYVLARELHAASKAKVWMHATTRSPILTWGPIRNVLSFPDNYGAGVPNYVYNYQAGDYDCIFLCAEMDASGSLKHLARHLGARLFFFLPGGRIAEDSLC</sequence>
<evidence type="ECO:0000313" key="4">
    <source>
        <dbReference type="Proteomes" id="UP000017184"/>
    </source>
</evidence>
<dbReference type="InterPro" id="IPR029057">
    <property type="entry name" value="PRTase-like"/>
</dbReference>
<organism evidence="3 4">
    <name type="scientific">Candidatus Symbiobacter mobilis CR</name>
    <dbReference type="NCBI Taxonomy" id="946483"/>
    <lineage>
        <taxon>Bacteria</taxon>
        <taxon>Pseudomonadati</taxon>
        <taxon>Pseudomonadota</taxon>
        <taxon>Betaproteobacteria</taxon>
        <taxon>Burkholderiales</taxon>
        <taxon>Comamonadaceae</taxon>
    </lineage>
</organism>
<gene>
    <name evidence="3" type="ORF">Cenrod_1164</name>
</gene>
<feature type="domain" description="TRSP" evidence="1">
    <location>
        <begin position="262"/>
        <end position="372"/>
    </location>
</feature>
<dbReference type="InterPro" id="IPR011214">
    <property type="entry name" value="UCP020967"/>
</dbReference>
<dbReference type="PATRIC" id="fig|946483.4.peg.1166"/>
<evidence type="ECO:0000313" key="3">
    <source>
        <dbReference type="EMBL" id="AGX87257.1"/>
    </source>
</evidence>
<dbReference type="CDD" id="cd06223">
    <property type="entry name" value="PRTases_typeI"/>
    <property type="match status" value="1"/>
</dbReference>
<keyword evidence="4" id="KW-1185">Reference proteome</keyword>
<dbReference type="Pfam" id="PF12500">
    <property type="entry name" value="TRSP"/>
    <property type="match status" value="1"/>
</dbReference>
<reference evidence="3 4" key="1">
    <citation type="journal article" date="2013" name="Genome Biol.">
        <title>Genomic analysis reveals key aspects of prokaryotic symbiosis in the phototrophic consortium "Chlorochromatium aggregatum".</title>
        <authorList>
            <person name="Liu Z."/>
            <person name="Muller J."/>
            <person name="Li T."/>
            <person name="Alvey R.M."/>
            <person name="Vogl K."/>
            <person name="Frigaard N.U."/>
            <person name="Rockwell N.C."/>
            <person name="Boyd E.S."/>
            <person name="Tomsho L.P."/>
            <person name="Schuster S.C."/>
            <person name="Henke P."/>
            <person name="Rohde M."/>
            <person name="Overmann J."/>
            <person name="Bryant D.A."/>
        </authorList>
    </citation>
    <scope>NUCLEOTIDE SEQUENCE [LARGE SCALE GENOMIC DNA]</scope>
    <source>
        <strain evidence="3">CR</strain>
    </source>
</reference>
<proteinExistence type="predicted"/>
<dbReference type="Pfam" id="PF15609">
    <property type="entry name" value="PRTase_2"/>
    <property type="match status" value="1"/>
</dbReference>
<dbReference type="EMBL" id="CP004885">
    <property type="protein sequence ID" value="AGX87257.1"/>
    <property type="molecule type" value="Genomic_DNA"/>
</dbReference>
<evidence type="ECO:0000259" key="1">
    <source>
        <dbReference type="Pfam" id="PF12500"/>
    </source>
</evidence>
<feature type="domain" description="Orotate phosphoribosyltransferase-like" evidence="2">
    <location>
        <begin position="40"/>
        <end position="229"/>
    </location>
</feature>
<evidence type="ECO:0000259" key="2">
    <source>
        <dbReference type="Pfam" id="PF15609"/>
    </source>
</evidence>
<dbReference type="InterPro" id="IPR022537">
    <property type="entry name" value="TRSP_dom"/>
</dbReference>
<dbReference type="eggNOG" id="COG0503">
    <property type="taxonomic scope" value="Bacteria"/>
</dbReference>
<dbReference type="KEGG" id="cbx:Cenrod_1164"/>
<protein>
    <recommendedName>
        <fullName evidence="5">TRSP domain C terminus to PRTase_2</fullName>
    </recommendedName>
</protein>
<dbReference type="RefSeq" id="WP_022772075.1">
    <property type="nucleotide sequence ID" value="NC_022576.1"/>
</dbReference>